<dbReference type="InterPro" id="IPR029063">
    <property type="entry name" value="SAM-dependent_MTases_sf"/>
</dbReference>
<dbReference type="Gene3D" id="3.40.50.150">
    <property type="entry name" value="Vaccinia Virus protein VP39"/>
    <property type="match status" value="1"/>
</dbReference>
<dbReference type="Proteomes" id="UP000004069">
    <property type="component" value="Unassembled WGS sequence"/>
</dbReference>
<name>D4YRA6_9LACO</name>
<gene>
    <name evidence="1" type="ORF">HMPREF0493_0034</name>
</gene>
<dbReference type="eggNOG" id="COG2384">
    <property type="taxonomic scope" value="Bacteria"/>
</dbReference>
<dbReference type="SUPFAM" id="SSF53335">
    <property type="entry name" value="S-adenosyl-L-methionine-dependent methyltransferases"/>
    <property type="match status" value="1"/>
</dbReference>
<sequence>MNLRLKSLANMVDPGSRVADIGTDHAYLPIELVKTGKINYAIASDIGQGPIKNAQEDIRKAGFENQIETRLGNGLDTVSAADQIDTVVIAGMGGKLMTEILNTAWLRSLKFPTLVLEANIGEPEVRGWIMIHGYQIVQERLIAEAGHTYELIKAKKINQIVPLTEKELLFGPLILKAKEPIFKQKWQRQLSYYQQLLVSLNKAKNKNVERINHINHLTELIKEELND</sequence>
<dbReference type="PIRSF" id="PIRSF018637">
    <property type="entry name" value="TrmK"/>
    <property type="match status" value="1"/>
</dbReference>
<proteinExistence type="predicted"/>
<evidence type="ECO:0000313" key="1">
    <source>
        <dbReference type="EMBL" id="EFG56337.1"/>
    </source>
</evidence>
<reference evidence="1 2" key="1">
    <citation type="submission" date="2010-04" db="EMBL/GenBank/DDBJ databases">
        <authorList>
            <person name="Muzny D."/>
            <person name="Qin X."/>
            <person name="Deng J."/>
            <person name="Jiang H."/>
            <person name="Liu Y."/>
            <person name="Qu J."/>
            <person name="Song X.-Z."/>
            <person name="Zhang L."/>
            <person name="Thornton R."/>
            <person name="Coyle M."/>
            <person name="Francisco L."/>
            <person name="Jackson L."/>
            <person name="Javaid M."/>
            <person name="Korchina V."/>
            <person name="Kovar C."/>
            <person name="Mata R."/>
            <person name="Mathew T."/>
            <person name="Ngo R."/>
            <person name="Nguyen L."/>
            <person name="Nguyen N."/>
            <person name="Okwuonu G."/>
            <person name="Ongeri F."/>
            <person name="Pham C."/>
            <person name="Simmons D."/>
            <person name="Wilczek-Boney K."/>
            <person name="Hale W."/>
            <person name="Jakkamsetti A."/>
            <person name="Pham P."/>
            <person name="Ruth R."/>
            <person name="San Lucas F."/>
            <person name="Warren J."/>
            <person name="Zhang J."/>
            <person name="Zhao Z."/>
            <person name="Zhou C."/>
            <person name="Zhu D."/>
            <person name="Lee S."/>
            <person name="Bess C."/>
            <person name="Blankenburg K."/>
            <person name="Forbes L."/>
            <person name="Fu Q."/>
            <person name="Gubbala S."/>
            <person name="Hirani K."/>
            <person name="Jayaseelan J.C."/>
            <person name="Lara F."/>
            <person name="Munidasa M."/>
            <person name="Palculict T."/>
            <person name="Patil S."/>
            <person name="Pu L.-L."/>
            <person name="Saada N."/>
            <person name="Tang L."/>
            <person name="Weissenberger G."/>
            <person name="Zhu Y."/>
            <person name="Hemphill L."/>
            <person name="Shang Y."/>
            <person name="Youmans B."/>
            <person name="Ayvaz T."/>
            <person name="Ross M."/>
            <person name="Santibanez J."/>
            <person name="Aqrawi P."/>
            <person name="Gross S."/>
            <person name="Joshi V."/>
            <person name="Fowler G."/>
            <person name="Nazareth L."/>
            <person name="Reid J."/>
            <person name="Worley K."/>
            <person name="Petrosino J."/>
            <person name="Highlander S."/>
            <person name="Gibbs R."/>
        </authorList>
    </citation>
    <scope>NUCLEOTIDE SEQUENCE [LARGE SCALE GENOMIC DNA]</scope>
    <source>
        <strain evidence="1 2">DSM 11664</strain>
    </source>
</reference>
<dbReference type="PANTHER" id="PTHR38451:SF1">
    <property type="entry name" value="TRNA (ADENINE(22)-N(1))-METHYLTRANSFERASE"/>
    <property type="match status" value="1"/>
</dbReference>
<protein>
    <recommendedName>
        <fullName evidence="3">SAM-dependent methyltransferase</fullName>
    </recommendedName>
</protein>
<dbReference type="RefSeq" id="WP_006351189.1">
    <property type="nucleotide sequence ID" value="NZ_ADNY01000001.1"/>
</dbReference>
<keyword evidence="2" id="KW-1185">Reference proteome</keyword>
<dbReference type="AlphaFoldDB" id="D4YRA6"/>
<comment type="caution">
    <text evidence="1">The sequence shown here is derived from an EMBL/GenBank/DDBJ whole genome shotgun (WGS) entry which is preliminary data.</text>
</comment>
<dbReference type="STRING" id="83683.B1745_03340"/>
<organism evidence="1 2">
    <name type="scientific">Lactobacillus amylolyticus DSM 11664</name>
    <dbReference type="NCBI Taxonomy" id="585524"/>
    <lineage>
        <taxon>Bacteria</taxon>
        <taxon>Bacillati</taxon>
        <taxon>Bacillota</taxon>
        <taxon>Bacilli</taxon>
        <taxon>Lactobacillales</taxon>
        <taxon>Lactobacillaceae</taxon>
        <taxon>Lactobacillus</taxon>
    </lineage>
</organism>
<dbReference type="EMBL" id="ADNY01000001">
    <property type="protein sequence ID" value="EFG56337.1"/>
    <property type="molecule type" value="Genomic_DNA"/>
</dbReference>
<dbReference type="Gene3D" id="1.10.287.1890">
    <property type="match status" value="1"/>
</dbReference>
<dbReference type="InterPro" id="IPR006901">
    <property type="entry name" value="TrmK"/>
</dbReference>
<dbReference type="OrthoDB" id="5881184at2"/>
<accession>D4YRA6</accession>
<dbReference type="PANTHER" id="PTHR38451">
    <property type="entry name" value="TRNA (ADENINE(22)-N(1))-METHYLTRANSFERASE"/>
    <property type="match status" value="1"/>
</dbReference>
<dbReference type="GO" id="GO:0160105">
    <property type="term" value="F:tRNA (adenine(22)-N1)-methyltransferase activity"/>
    <property type="evidence" value="ECO:0007669"/>
    <property type="project" value="InterPro"/>
</dbReference>
<dbReference type="Pfam" id="PF04816">
    <property type="entry name" value="TrmK"/>
    <property type="match status" value="1"/>
</dbReference>
<evidence type="ECO:0008006" key="3">
    <source>
        <dbReference type="Google" id="ProtNLM"/>
    </source>
</evidence>
<evidence type="ECO:0000313" key="2">
    <source>
        <dbReference type="Proteomes" id="UP000004069"/>
    </source>
</evidence>